<feature type="region of interest" description="Disordered" evidence="1">
    <location>
        <begin position="287"/>
        <end position="336"/>
    </location>
</feature>
<gene>
    <name evidence="3" type="ORF">BUALT_Bualt01G0044900</name>
</gene>
<name>A0AAV6YEY5_9LAMI</name>
<evidence type="ECO:0000313" key="4">
    <source>
        <dbReference type="Proteomes" id="UP000826271"/>
    </source>
</evidence>
<dbReference type="PANTHER" id="PTHR14000:SF17">
    <property type="entry name" value="MYB-LIKE DOMAIN-CONTAINING PROTEIN"/>
    <property type="match status" value="1"/>
</dbReference>
<evidence type="ECO:0000256" key="1">
    <source>
        <dbReference type="SAM" id="MobiDB-lite"/>
    </source>
</evidence>
<dbReference type="PROSITE" id="PS50090">
    <property type="entry name" value="MYB_LIKE"/>
    <property type="match status" value="1"/>
</dbReference>
<feature type="compositionally biased region" description="Polar residues" evidence="1">
    <location>
        <begin position="290"/>
        <end position="317"/>
    </location>
</feature>
<accession>A0AAV6YEY5</accession>
<proteinExistence type="predicted"/>
<sequence>MRDRKSRKCEEQKPTIFVRRSPRFLHVNQSDIETPRTTKTAPRKIEAPDDSFRTPLCSSMTETRTKCGEISQKGGKNGTRIGSSGLGRLDDGANLCENEKGLNLRKEYVEEKRVTRSSIRRNEEGLYSPKQFVIEKRVTRGSVRGSEKSVINQVNGCSFEEKKENVGVNLCKYSIGKIEKRVTRSSSEGRNVALVEKGSDETPHERVIISERIKDGEECGIERKMHIGEKRKRYQVEEECEAVQGWSEEQELALQKAYLTAKPTPHFWKKVARMVPGKSAEECFDRIQSDHLTPSQPRTRSMANTKKPSPLSFSASKLLSPAETRKTKRFRPTKRSTLLAQKTVRSLLQKQQNEHQDYEPDFFSVLEPTINPSSPNIQAFASPTPNQEHGILSRFGEMSSSAHKKHFSRLNSLSKAPFVSPPVLKQVKNKALHEKYIDQLHCREAKRKAESLRNAKGKNNKKVSQLNVNSVKVAKDALVFDAQDAINQFRSLQSSMIDNIDEDNMSDSDNSDELC</sequence>
<feature type="region of interest" description="Disordered" evidence="1">
    <location>
        <begin position="31"/>
        <end position="84"/>
    </location>
</feature>
<feature type="compositionally biased region" description="Basic and acidic residues" evidence="1">
    <location>
        <begin position="43"/>
        <end position="52"/>
    </location>
</feature>
<dbReference type="CDD" id="cd00167">
    <property type="entry name" value="SANT"/>
    <property type="match status" value="1"/>
</dbReference>
<evidence type="ECO:0000313" key="3">
    <source>
        <dbReference type="EMBL" id="KAG8390068.1"/>
    </source>
</evidence>
<dbReference type="SUPFAM" id="SSF46689">
    <property type="entry name" value="Homeodomain-like"/>
    <property type="match status" value="1"/>
</dbReference>
<keyword evidence="4" id="KW-1185">Reference proteome</keyword>
<evidence type="ECO:0000259" key="2">
    <source>
        <dbReference type="PROSITE" id="PS50090"/>
    </source>
</evidence>
<comment type="caution">
    <text evidence="3">The sequence shown here is derived from an EMBL/GenBank/DDBJ whole genome shotgun (WGS) entry which is preliminary data.</text>
</comment>
<feature type="domain" description="Myb-like" evidence="2">
    <location>
        <begin position="246"/>
        <end position="286"/>
    </location>
</feature>
<dbReference type="EMBL" id="WHWC01000001">
    <property type="protein sequence ID" value="KAG8390068.1"/>
    <property type="molecule type" value="Genomic_DNA"/>
</dbReference>
<feature type="compositionally biased region" description="Polar residues" evidence="1">
    <location>
        <begin position="31"/>
        <end position="40"/>
    </location>
</feature>
<dbReference type="AlphaFoldDB" id="A0AAV6YEY5"/>
<dbReference type="InterPro" id="IPR001005">
    <property type="entry name" value="SANT/Myb"/>
</dbReference>
<dbReference type="PANTHER" id="PTHR14000">
    <property type="entry name" value="FINGER CCCH DOMAIN PROTEIN, PUTATIVE (DUF3755)-RELATED"/>
    <property type="match status" value="1"/>
</dbReference>
<protein>
    <recommendedName>
        <fullName evidence="2">Myb-like domain-containing protein</fullName>
    </recommendedName>
</protein>
<organism evidence="3 4">
    <name type="scientific">Buddleja alternifolia</name>
    <dbReference type="NCBI Taxonomy" id="168488"/>
    <lineage>
        <taxon>Eukaryota</taxon>
        <taxon>Viridiplantae</taxon>
        <taxon>Streptophyta</taxon>
        <taxon>Embryophyta</taxon>
        <taxon>Tracheophyta</taxon>
        <taxon>Spermatophyta</taxon>
        <taxon>Magnoliopsida</taxon>
        <taxon>eudicotyledons</taxon>
        <taxon>Gunneridae</taxon>
        <taxon>Pentapetalae</taxon>
        <taxon>asterids</taxon>
        <taxon>lamiids</taxon>
        <taxon>Lamiales</taxon>
        <taxon>Scrophulariaceae</taxon>
        <taxon>Buddlejeae</taxon>
        <taxon>Buddleja</taxon>
    </lineage>
</organism>
<dbReference type="Gene3D" id="1.10.10.60">
    <property type="entry name" value="Homeodomain-like"/>
    <property type="match status" value="1"/>
</dbReference>
<dbReference type="Proteomes" id="UP000826271">
    <property type="component" value="Unassembled WGS sequence"/>
</dbReference>
<dbReference type="InterPro" id="IPR009057">
    <property type="entry name" value="Homeodomain-like_sf"/>
</dbReference>
<reference evidence="3" key="1">
    <citation type="submission" date="2019-10" db="EMBL/GenBank/DDBJ databases">
        <authorList>
            <person name="Zhang R."/>
            <person name="Pan Y."/>
            <person name="Wang J."/>
            <person name="Ma R."/>
            <person name="Yu S."/>
        </authorList>
    </citation>
    <scope>NUCLEOTIDE SEQUENCE</scope>
    <source>
        <strain evidence="3">LA-IB0</strain>
        <tissue evidence="3">Leaf</tissue>
    </source>
</reference>